<dbReference type="Proteomes" id="UP000886998">
    <property type="component" value="Unassembled WGS sequence"/>
</dbReference>
<dbReference type="GO" id="GO:0008270">
    <property type="term" value="F:zinc ion binding"/>
    <property type="evidence" value="ECO:0007669"/>
    <property type="project" value="InterPro"/>
</dbReference>
<dbReference type="SMART" id="SM00355">
    <property type="entry name" value="ZnF_C2H2"/>
    <property type="match status" value="2"/>
</dbReference>
<dbReference type="OrthoDB" id="6436350at2759"/>
<organism evidence="3 4">
    <name type="scientific">Trichonephila inaurata madagascariensis</name>
    <dbReference type="NCBI Taxonomy" id="2747483"/>
    <lineage>
        <taxon>Eukaryota</taxon>
        <taxon>Metazoa</taxon>
        <taxon>Ecdysozoa</taxon>
        <taxon>Arthropoda</taxon>
        <taxon>Chelicerata</taxon>
        <taxon>Arachnida</taxon>
        <taxon>Araneae</taxon>
        <taxon>Araneomorphae</taxon>
        <taxon>Entelegynae</taxon>
        <taxon>Araneoidea</taxon>
        <taxon>Nephilidae</taxon>
        <taxon>Trichonephila</taxon>
        <taxon>Trichonephila inaurata</taxon>
    </lineage>
</organism>
<feature type="domain" description="U1-type" evidence="2">
    <location>
        <begin position="8"/>
        <end position="42"/>
    </location>
</feature>
<dbReference type="Gene3D" id="3.30.160.60">
    <property type="entry name" value="Classic Zinc Finger"/>
    <property type="match status" value="1"/>
</dbReference>
<feature type="domain" description="C2H2-type" evidence="1">
    <location>
        <begin position="11"/>
        <end position="35"/>
    </location>
</feature>
<reference evidence="3" key="1">
    <citation type="submission" date="2020-08" db="EMBL/GenBank/DDBJ databases">
        <title>Multicomponent nature underlies the extraordinary mechanical properties of spider dragline silk.</title>
        <authorList>
            <person name="Kono N."/>
            <person name="Nakamura H."/>
            <person name="Mori M."/>
            <person name="Yoshida Y."/>
            <person name="Ohtoshi R."/>
            <person name="Malay A.D."/>
            <person name="Moran D.A.P."/>
            <person name="Tomita M."/>
            <person name="Numata K."/>
            <person name="Arakawa K."/>
        </authorList>
    </citation>
    <scope>NUCLEOTIDE SEQUENCE</scope>
</reference>
<comment type="caution">
    <text evidence="3">The sequence shown here is derived from an EMBL/GenBank/DDBJ whole genome shotgun (WGS) entry which is preliminary data.</text>
</comment>
<dbReference type="EMBL" id="BMAV01006799">
    <property type="protein sequence ID" value="GFY49042.1"/>
    <property type="molecule type" value="Genomic_DNA"/>
</dbReference>
<sequence>MEWNLETLEKYYCDICKKQCVSRVPYELHVLSRGHRIKAGNAEINPKVANIEESGLCSSSKLVETNSFSNTGAIFTTDEVDNINKHKSPELYSTMNLPLSSNHEVKDRKYNNNDEQLFFVESTHHKKKPNSEFNTIESSETHLKCYKRCVACAIRSLMGLYSPYEQHFQGKAHKKTIEEKFMKIVGIDSLLLATDSTLQNSVECNSGDVKKYCCEICEKQCTGPMQYEAHILSIAHLRNLRNSKIM</sequence>
<dbReference type="SUPFAM" id="SSF57667">
    <property type="entry name" value="beta-beta-alpha zinc fingers"/>
    <property type="match status" value="2"/>
</dbReference>
<evidence type="ECO:0000259" key="2">
    <source>
        <dbReference type="SMART" id="SM00451"/>
    </source>
</evidence>
<protein>
    <recommendedName>
        <fullName evidence="5">C2H2-type domain-containing protein</fullName>
    </recommendedName>
</protein>
<dbReference type="GO" id="GO:0003676">
    <property type="term" value="F:nucleic acid binding"/>
    <property type="evidence" value="ECO:0007669"/>
    <property type="project" value="InterPro"/>
</dbReference>
<feature type="domain" description="C2H2-type" evidence="1">
    <location>
        <begin position="212"/>
        <end position="236"/>
    </location>
</feature>
<dbReference type="InterPro" id="IPR036236">
    <property type="entry name" value="Znf_C2H2_sf"/>
</dbReference>
<accession>A0A8X6X8H9</accession>
<evidence type="ECO:0000313" key="4">
    <source>
        <dbReference type="Proteomes" id="UP000886998"/>
    </source>
</evidence>
<dbReference type="Pfam" id="PF12874">
    <property type="entry name" value="zf-met"/>
    <property type="match status" value="2"/>
</dbReference>
<dbReference type="AlphaFoldDB" id="A0A8X6X8H9"/>
<evidence type="ECO:0000313" key="3">
    <source>
        <dbReference type="EMBL" id="GFY49042.1"/>
    </source>
</evidence>
<dbReference type="SMART" id="SM00451">
    <property type="entry name" value="ZnF_U1"/>
    <property type="match status" value="2"/>
</dbReference>
<gene>
    <name evidence="3" type="ORF">TNIN_242491</name>
</gene>
<feature type="domain" description="U1-type" evidence="2">
    <location>
        <begin position="209"/>
        <end position="243"/>
    </location>
</feature>
<dbReference type="InterPro" id="IPR003604">
    <property type="entry name" value="Matrin/U1-like-C_Znf_C2H2"/>
</dbReference>
<dbReference type="InterPro" id="IPR013087">
    <property type="entry name" value="Znf_C2H2_type"/>
</dbReference>
<name>A0A8X6X8H9_9ARAC</name>
<evidence type="ECO:0008006" key="5">
    <source>
        <dbReference type="Google" id="ProtNLM"/>
    </source>
</evidence>
<keyword evidence="4" id="KW-1185">Reference proteome</keyword>
<evidence type="ECO:0000259" key="1">
    <source>
        <dbReference type="SMART" id="SM00355"/>
    </source>
</evidence>
<proteinExistence type="predicted"/>